<evidence type="ECO:0000313" key="3">
    <source>
        <dbReference type="Proteomes" id="UP001302321"/>
    </source>
</evidence>
<proteinExistence type="predicted"/>
<accession>A0AAN7A253</accession>
<reference evidence="2" key="2">
    <citation type="submission" date="2023-05" db="EMBL/GenBank/DDBJ databases">
        <authorList>
            <consortium name="Lawrence Berkeley National Laboratory"/>
            <person name="Steindorff A."/>
            <person name="Hensen N."/>
            <person name="Bonometti L."/>
            <person name="Westerberg I."/>
            <person name="Brannstrom I.O."/>
            <person name="Guillou S."/>
            <person name="Cros-Aarteil S."/>
            <person name="Calhoun S."/>
            <person name="Haridas S."/>
            <person name="Kuo A."/>
            <person name="Mondo S."/>
            <person name="Pangilinan J."/>
            <person name="Riley R."/>
            <person name="Labutti K."/>
            <person name="Andreopoulos B."/>
            <person name="Lipzen A."/>
            <person name="Chen C."/>
            <person name="Yanf M."/>
            <person name="Daum C."/>
            <person name="Ng V."/>
            <person name="Clum A."/>
            <person name="Ohm R."/>
            <person name="Martin F."/>
            <person name="Silar P."/>
            <person name="Natvig D."/>
            <person name="Lalanne C."/>
            <person name="Gautier V."/>
            <person name="Ament-Velasquez S.L."/>
            <person name="Kruys A."/>
            <person name="Hutchinson M.I."/>
            <person name="Powell A.J."/>
            <person name="Barry K."/>
            <person name="Miller A.N."/>
            <person name="Grigoriev I.V."/>
            <person name="Debuchy R."/>
            <person name="Gladieux P."/>
            <person name="Thoren M.H."/>
            <person name="Johannesson H."/>
        </authorList>
    </citation>
    <scope>NUCLEOTIDE SEQUENCE</scope>
    <source>
        <strain evidence="2">CBS 892.96</strain>
    </source>
</reference>
<organism evidence="2 3">
    <name type="scientific">Triangularia setosa</name>
    <dbReference type="NCBI Taxonomy" id="2587417"/>
    <lineage>
        <taxon>Eukaryota</taxon>
        <taxon>Fungi</taxon>
        <taxon>Dikarya</taxon>
        <taxon>Ascomycota</taxon>
        <taxon>Pezizomycotina</taxon>
        <taxon>Sordariomycetes</taxon>
        <taxon>Sordariomycetidae</taxon>
        <taxon>Sordariales</taxon>
        <taxon>Podosporaceae</taxon>
        <taxon>Triangularia</taxon>
    </lineage>
</organism>
<feature type="compositionally biased region" description="Polar residues" evidence="1">
    <location>
        <begin position="212"/>
        <end position="224"/>
    </location>
</feature>
<dbReference type="EMBL" id="MU866415">
    <property type="protein sequence ID" value="KAK4172521.1"/>
    <property type="molecule type" value="Genomic_DNA"/>
</dbReference>
<dbReference type="AlphaFoldDB" id="A0AAN7A253"/>
<name>A0AAN7A253_9PEZI</name>
<keyword evidence="3" id="KW-1185">Reference proteome</keyword>
<evidence type="ECO:0000313" key="2">
    <source>
        <dbReference type="EMBL" id="KAK4172521.1"/>
    </source>
</evidence>
<feature type="non-terminal residue" evidence="2">
    <location>
        <position position="1"/>
    </location>
</feature>
<protein>
    <submittedName>
        <fullName evidence="2">Uncharacterized protein</fullName>
    </submittedName>
</protein>
<gene>
    <name evidence="2" type="ORF">QBC36DRAFT_362504</name>
</gene>
<feature type="region of interest" description="Disordered" evidence="1">
    <location>
        <begin position="189"/>
        <end position="224"/>
    </location>
</feature>
<evidence type="ECO:0000256" key="1">
    <source>
        <dbReference type="SAM" id="MobiDB-lite"/>
    </source>
</evidence>
<reference evidence="2" key="1">
    <citation type="journal article" date="2023" name="Mol. Phylogenet. Evol.">
        <title>Genome-scale phylogeny and comparative genomics of the fungal order Sordariales.</title>
        <authorList>
            <person name="Hensen N."/>
            <person name="Bonometti L."/>
            <person name="Westerberg I."/>
            <person name="Brannstrom I.O."/>
            <person name="Guillou S."/>
            <person name="Cros-Aarteil S."/>
            <person name="Calhoun S."/>
            <person name="Haridas S."/>
            <person name="Kuo A."/>
            <person name="Mondo S."/>
            <person name="Pangilinan J."/>
            <person name="Riley R."/>
            <person name="LaButti K."/>
            <person name="Andreopoulos B."/>
            <person name="Lipzen A."/>
            <person name="Chen C."/>
            <person name="Yan M."/>
            <person name="Daum C."/>
            <person name="Ng V."/>
            <person name="Clum A."/>
            <person name="Steindorff A."/>
            <person name="Ohm R.A."/>
            <person name="Martin F."/>
            <person name="Silar P."/>
            <person name="Natvig D.O."/>
            <person name="Lalanne C."/>
            <person name="Gautier V."/>
            <person name="Ament-Velasquez S.L."/>
            <person name="Kruys A."/>
            <person name="Hutchinson M.I."/>
            <person name="Powell A.J."/>
            <person name="Barry K."/>
            <person name="Miller A.N."/>
            <person name="Grigoriev I.V."/>
            <person name="Debuchy R."/>
            <person name="Gladieux P."/>
            <person name="Hiltunen Thoren M."/>
            <person name="Johannesson H."/>
        </authorList>
    </citation>
    <scope>NUCLEOTIDE SEQUENCE</scope>
    <source>
        <strain evidence="2">CBS 892.96</strain>
    </source>
</reference>
<dbReference type="Proteomes" id="UP001302321">
    <property type="component" value="Unassembled WGS sequence"/>
</dbReference>
<sequence>LAITQQLVYVHGDSKVRQKWKSEWLTLEDKALQITTDPPYHKPGTPRKDYDKTHGSLSQIETYCRYGETRYGYIITQTELVALRIRLLGTYNPDDPTRAAIEYKSVPWNASDNQLTVNLAIWALRCMGMNDTYRPLEGPNHTPLDGMVRLTWWKNATRKEEEGYVNVISQRFVSAKEWPAFSKGKKVYLDNDPNATSKTAKFLSAEDRVPNDSRTTSGNDLAKG</sequence>
<comment type="caution">
    <text evidence="2">The sequence shown here is derived from an EMBL/GenBank/DDBJ whole genome shotgun (WGS) entry which is preliminary data.</text>
</comment>